<comment type="caution">
    <text evidence="1">The sequence shown here is derived from an EMBL/GenBank/DDBJ whole genome shotgun (WGS) entry which is preliminary data.</text>
</comment>
<dbReference type="Proteomes" id="UP000499080">
    <property type="component" value="Unassembled WGS sequence"/>
</dbReference>
<evidence type="ECO:0000313" key="2">
    <source>
        <dbReference type="Proteomes" id="UP000499080"/>
    </source>
</evidence>
<proteinExistence type="predicted"/>
<dbReference type="AlphaFoldDB" id="A0A4Y2WF97"/>
<sequence>MKIDIEYNKHGGDLGFPFETSGIEVASSLCWGVRALIKLRSEFSRSRVMRTVAIDGIPI</sequence>
<organism evidence="1 2">
    <name type="scientific">Araneus ventricosus</name>
    <name type="common">Orbweaver spider</name>
    <name type="synonym">Epeira ventricosa</name>
    <dbReference type="NCBI Taxonomy" id="182803"/>
    <lineage>
        <taxon>Eukaryota</taxon>
        <taxon>Metazoa</taxon>
        <taxon>Ecdysozoa</taxon>
        <taxon>Arthropoda</taxon>
        <taxon>Chelicerata</taxon>
        <taxon>Arachnida</taxon>
        <taxon>Araneae</taxon>
        <taxon>Araneomorphae</taxon>
        <taxon>Entelegynae</taxon>
        <taxon>Araneoidea</taxon>
        <taxon>Araneidae</taxon>
        <taxon>Araneus</taxon>
    </lineage>
</organism>
<protein>
    <submittedName>
        <fullName evidence="1">Uncharacterized protein</fullName>
    </submittedName>
</protein>
<gene>
    <name evidence="1" type="ORF">AVEN_109605_1</name>
</gene>
<accession>A0A4Y2WF97</accession>
<name>A0A4Y2WF97_ARAVE</name>
<reference evidence="1 2" key="1">
    <citation type="journal article" date="2019" name="Sci. Rep.">
        <title>Orb-weaving spider Araneus ventricosus genome elucidates the spidroin gene catalogue.</title>
        <authorList>
            <person name="Kono N."/>
            <person name="Nakamura H."/>
            <person name="Ohtoshi R."/>
            <person name="Moran D.A.P."/>
            <person name="Shinohara A."/>
            <person name="Yoshida Y."/>
            <person name="Fujiwara M."/>
            <person name="Mori M."/>
            <person name="Tomita M."/>
            <person name="Arakawa K."/>
        </authorList>
    </citation>
    <scope>NUCLEOTIDE SEQUENCE [LARGE SCALE GENOMIC DNA]</scope>
</reference>
<evidence type="ECO:0000313" key="1">
    <source>
        <dbReference type="EMBL" id="GBO34737.1"/>
    </source>
</evidence>
<keyword evidence="2" id="KW-1185">Reference proteome</keyword>
<feature type="non-terminal residue" evidence="1">
    <location>
        <position position="59"/>
    </location>
</feature>
<dbReference type="EMBL" id="BGPR01058585">
    <property type="protein sequence ID" value="GBO34737.1"/>
    <property type="molecule type" value="Genomic_DNA"/>
</dbReference>